<keyword evidence="1" id="KW-0808">Transferase</keyword>
<keyword evidence="3" id="KW-0547">Nucleotide-binding</keyword>
<evidence type="ECO:0000256" key="4">
    <source>
        <dbReference type="ARBA" id="ARBA00022840"/>
    </source>
</evidence>
<evidence type="ECO:0000256" key="5">
    <source>
        <dbReference type="ARBA" id="ARBA00022842"/>
    </source>
</evidence>
<proteinExistence type="predicted"/>
<sequence length="924" mass="108289">MFRRKKLSEKFINKFVEISAEKISAAQIDKFISETEILLDHFYFTESSEANLLRIIQNQYDISFFISDLLNYPHHLEILISVSVHSNYLTDILVRNPEYFYWVVNPDILKFRPNEKYFNEVVRNSTEIFKSFEAKLNALKNVKKKEILRIGLRDFYRYDDLIAITNELSQLAIAISSKLFSLCFKEILSKHKIEKVNRKFCVIALGKLGANELNYSSDIDLICFYDKNTLIDKKIYFNEIISETIKLFIDSSTRITSNGYLYRVDFRLRPDGRNSPLANSLAEYIRYYETRSEDWEKQMLIKTGFLCGSKSLYKKFFDFKEKIVFNSPVVNSPIIQIKKLKQSLEQRVADDNIKLSSGGIRDIEFSVQALQMLNGKKYSSLRVSGTLEAINALNQNKIITDEETVLLSNSYKLFRRIEHYLQLMNDRQTHSIPEHGELLAKIAFYLGYKNTDEFKTELSTIRKKVAEFYKSLTQLEDGKTSELIIKFRDNTRAKNNLEFLRTGRSLLGTKQFDSKTTETFEKINDQLLQYLAASIEPDLVLENFAKIMRLVPLPKIWYEEFQNQKFFDFFLRMCEYSQKAVNKFFEDGFVKDDLLSRTCFTEFNQENFSVMSLPQLHFRVCVQLLNKDIDAIEASSIISKFQMMKIKKLIEDEKLNEKFNEDYFIAGLGSFGSSEMNFSSDVDLIFVVKNLASYNNAQKVFQNLLNKLKTSIKGTEFDCRLRPEGKSSYLVWDFEEYKKYLLNRARVWEFQAMTKCNFVDGNKKLFDSFMNTIADRVQQFDIQHFRNEIKQMRIKMISSEETGFHIKRSKGGLLDIDFIISYLILTNITDKFSLIGKSSDEKLQKLKSDFFDNNILLSNFRFLKTTELNVQSITDSRTNKLPIDLLQIKKLSLQSGFENEKDFTSHFNTITKMNIDLFKKIFGE</sequence>
<dbReference type="GO" id="GO:0008882">
    <property type="term" value="F:[glutamate-ammonia-ligase] adenylyltransferase activity"/>
    <property type="evidence" value="ECO:0007669"/>
    <property type="project" value="InterPro"/>
</dbReference>
<dbReference type="Pfam" id="PF03710">
    <property type="entry name" value="GlnE"/>
    <property type="match status" value="2"/>
</dbReference>
<keyword evidence="4" id="KW-0067">ATP-binding</keyword>
<evidence type="ECO:0000259" key="7">
    <source>
        <dbReference type="Pfam" id="PF03710"/>
    </source>
</evidence>
<keyword evidence="5" id="KW-0460">Magnesium</keyword>
<dbReference type="Pfam" id="PF08335">
    <property type="entry name" value="GlnD_UR_UTase"/>
    <property type="match status" value="2"/>
</dbReference>
<keyword evidence="2" id="KW-0548">Nucleotidyltransferase</keyword>
<dbReference type="InterPro" id="IPR023057">
    <property type="entry name" value="GlnE"/>
</dbReference>
<dbReference type="SUPFAM" id="SSF81301">
    <property type="entry name" value="Nucleotidyltransferase"/>
    <property type="match status" value="2"/>
</dbReference>
<dbReference type="GO" id="GO:0005829">
    <property type="term" value="C:cytosol"/>
    <property type="evidence" value="ECO:0007669"/>
    <property type="project" value="TreeGrafter"/>
</dbReference>
<feature type="domain" description="Glutamate-ammonia ligase adenylyltransferase repeated" evidence="7">
    <location>
        <begin position="646"/>
        <end position="769"/>
    </location>
</feature>
<feature type="domain" description="PII-uridylyltransferase/Glutamine-synthetase adenylyltransferase" evidence="8">
    <location>
        <begin position="345"/>
        <end position="472"/>
    </location>
</feature>
<dbReference type="SUPFAM" id="SSF81593">
    <property type="entry name" value="Nucleotidyltransferase substrate binding subunit/domain"/>
    <property type="match status" value="2"/>
</dbReference>
<dbReference type="PANTHER" id="PTHR30621">
    <property type="entry name" value="GLUTAMINE SYNTHETASE ADENYLYLTRANSFERASE"/>
    <property type="match status" value="1"/>
</dbReference>
<name>A0A832D0W0_9BACT</name>
<organism evidence="9">
    <name type="scientific">Ignavibacterium album</name>
    <dbReference type="NCBI Taxonomy" id="591197"/>
    <lineage>
        <taxon>Bacteria</taxon>
        <taxon>Pseudomonadati</taxon>
        <taxon>Ignavibacteriota</taxon>
        <taxon>Ignavibacteria</taxon>
        <taxon>Ignavibacteriales</taxon>
        <taxon>Ignavibacteriaceae</taxon>
        <taxon>Ignavibacterium</taxon>
    </lineage>
</organism>
<dbReference type="InterPro" id="IPR005190">
    <property type="entry name" value="GlnE_rpt_dom"/>
</dbReference>
<dbReference type="InterPro" id="IPR013546">
    <property type="entry name" value="PII_UdlTrfase/GS_AdlTrfase"/>
</dbReference>
<feature type="domain" description="Glutamate-ammonia ligase adenylyltransferase repeated" evidence="7">
    <location>
        <begin position="78"/>
        <end position="316"/>
    </location>
</feature>
<evidence type="ECO:0000313" key="9">
    <source>
        <dbReference type="EMBL" id="HGT47553.1"/>
    </source>
</evidence>
<dbReference type="AlphaFoldDB" id="A0A832D0W0"/>
<evidence type="ECO:0000259" key="8">
    <source>
        <dbReference type="Pfam" id="PF08335"/>
    </source>
</evidence>
<dbReference type="PANTHER" id="PTHR30621:SF0">
    <property type="entry name" value="BIFUNCTIONAL GLUTAMINE SYNTHETASE ADENYLYLTRANSFERASE_ADENYLYL-REMOVING ENZYME"/>
    <property type="match status" value="1"/>
</dbReference>
<accession>A0A832D0W0</accession>
<evidence type="ECO:0000256" key="3">
    <source>
        <dbReference type="ARBA" id="ARBA00022741"/>
    </source>
</evidence>
<dbReference type="GO" id="GO:0000820">
    <property type="term" value="P:regulation of glutamine family amino acid metabolic process"/>
    <property type="evidence" value="ECO:0007669"/>
    <property type="project" value="TreeGrafter"/>
</dbReference>
<evidence type="ECO:0008006" key="10">
    <source>
        <dbReference type="Google" id="ProtNLM"/>
    </source>
</evidence>
<comment type="caution">
    <text evidence="9">The sequence shown here is derived from an EMBL/GenBank/DDBJ whole genome shotgun (WGS) entry which is preliminary data.</text>
</comment>
<evidence type="ECO:0000256" key="2">
    <source>
        <dbReference type="ARBA" id="ARBA00022695"/>
    </source>
</evidence>
<gene>
    <name evidence="9" type="ORF">ENS56_05935</name>
</gene>
<keyword evidence="6" id="KW-0511">Multifunctional enzyme</keyword>
<evidence type="ECO:0000256" key="6">
    <source>
        <dbReference type="ARBA" id="ARBA00023268"/>
    </source>
</evidence>
<feature type="domain" description="PII-uridylyltransferase/Glutamine-synthetase adenylyltransferase" evidence="8">
    <location>
        <begin position="801"/>
        <end position="914"/>
    </location>
</feature>
<dbReference type="InterPro" id="IPR043519">
    <property type="entry name" value="NT_sf"/>
</dbReference>
<reference evidence="9" key="1">
    <citation type="journal article" date="2020" name="mSystems">
        <title>Genome- and Community-Level Interaction Insights into Carbon Utilization and Element Cycling Functions of Hydrothermarchaeota in Hydrothermal Sediment.</title>
        <authorList>
            <person name="Zhou Z."/>
            <person name="Liu Y."/>
            <person name="Xu W."/>
            <person name="Pan J."/>
            <person name="Luo Z.H."/>
            <person name="Li M."/>
        </authorList>
    </citation>
    <scope>NUCLEOTIDE SEQUENCE [LARGE SCALE GENOMIC DNA]</scope>
    <source>
        <strain evidence="9">SpSt-500</strain>
    </source>
</reference>
<dbReference type="GO" id="GO:0005524">
    <property type="term" value="F:ATP binding"/>
    <property type="evidence" value="ECO:0007669"/>
    <property type="project" value="UniProtKB-KW"/>
</dbReference>
<dbReference type="Gene3D" id="1.20.120.330">
    <property type="entry name" value="Nucleotidyltransferases domain 2"/>
    <property type="match status" value="2"/>
</dbReference>
<evidence type="ECO:0000256" key="1">
    <source>
        <dbReference type="ARBA" id="ARBA00022679"/>
    </source>
</evidence>
<dbReference type="Gene3D" id="3.30.460.10">
    <property type="entry name" value="Beta Polymerase, domain 2"/>
    <property type="match status" value="2"/>
</dbReference>
<dbReference type="EMBL" id="DSVI01000007">
    <property type="protein sequence ID" value="HGT47553.1"/>
    <property type="molecule type" value="Genomic_DNA"/>
</dbReference>
<dbReference type="CDD" id="cd05401">
    <property type="entry name" value="NT_GlnE_GlnD_like"/>
    <property type="match status" value="2"/>
</dbReference>
<protein>
    <recommendedName>
        <fullName evidence="10">Glutamine synthetase adenylyltransferase</fullName>
    </recommendedName>
</protein>